<dbReference type="EMBL" id="JACEIK010001635">
    <property type="protein sequence ID" value="MCD7470967.1"/>
    <property type="molecule type" value="Genomic_DNA"/>
</dbReference>
<keyword evidence="2" id="KW-0732">Signal</keyword>
<dbReference type="PANTHER" id="PTHR45974:SF272">
    <property type="entry name" value="LEUCINE RICH REPEAT FAMILY PROTEIN, EXPRESSED"/>
    <property type="match status" value="1"/>
</dbReference>
<protein>
    <recommendedName>
        <fullName evidence="6">Protein kinase domain-containing protein</fullName>
    </recommendedName>
</protein>
<dbReference type="InterPro" id="IPR008271">
    <property type="entry name" value="Ser/Thr_kinase_AS"/>
</dbReference>
<dbReference type="InterPro" id="IPR011009">
    <property type="entry name" value="Kinase-like_dom_sf"/>
</dbReference>
<reference evidence="7 8" key="1">
    <citation type="journal article" date="2021" name="BMC Genomics">
        <title>Datura genome reveals duplications of psychoactive alkaloid biosynthetic genes and high mutation rate following tissue culture.</title>
        <authorList>
            <person name="Rajewski A."/>
            <person name="Carter-House D."/>
            <person name="Stajich J."/>
            <person name="Litt A."/>
        </authorList>
    </citation>
    <scope>NUCLEOTIDE SEQUENCE [LARGE SCALE GENOMIC DNA]</scope>
    <source>
        <strain evidence="7">AR-01</strain>
    </source>
</reference>
<dbReference type="InterPro" id="IPR000719">
    <property type="entry name" value="Prot_kinase_dom"/>
</dbReference>
<dbReference type="PROSITE" id="PS00108">
    <property type="entry name" value="PROTEIN_KINASE_ST"/>
    <property type="match status" value="1"/>
</dbReference>
<keyword evidence="3" id="KW-0677">Repeat</keyword>
<keyword evidence="4" id="KW-0472">Membrane</keyword>
<dbReference type="Pfam" id="PF00069">
    <property type="entry name" value="Pkinase"/>
    <property type="match status" value="1"/>
</dbReference>
<comment type="caution">
    <text evidence="7">The sequence shown here is derived from an EMBL/GenBank/DDBJ whole genome shotgun (WGS) entry which is preliminary data.</text>
</comment>
<name>A0ABS8THI6_DATST</name>
<gene>
    <name evidence="7" type="ORF">HAX54_011220</name>
</gene>
<dbReference type="Gene3D" id="1.10.510.10">
    <property type="entry name" value="Transferase(Phosphotransferase) domain 1"/>
    <property type="match status" value="1"/>
</dbReference>
<dbReference type="PROSITE" id="PS50011">
    <property type="entry name" value="PROTEIN_KINASE_DOM"/>
    <property type="match status" value="1"/>
</dbReference>
<evidence type="ECO:0000313" key="8">
    <source>
        <dbReference type="Proteomes" id="UP000823775"/>
    </source>
</evidence>
<dbReference type="SUPFAM" id="SSF56112">
    <property type="entry name" value="Protein kinase-like (PK-like)"/>
    <property type="match status" value="1"/>
</dbReference>
<keyword evidence="8" id="KW-1185">Reference proteome</keyword>
<feature type="domain" description="Protein kinase" evidence="6">
    <location>
        <begin position="1"/>
        <end position="150"/>
    </location>
</feature>
<organism evidence="7 8">
    <name type="scientific">Datura stramonium</name>
    <name type="common">Jimsonweed</name>
    <name type="synonym">Common thornapple</name>
    <dbReference type="NCBI Taxonomy" id="4076"/>
    <lineage>
        <taxon>Eukaryota</taxon>
        <taxon>Viridiplantae</taxon>
        <taxon>Streptophyta</taxon>
        <taxon>Embryophyta</taxon>
        <taxon>Tracheophyta</taxon>
        <taxon>Spermatophyta</taxon>
        <taxon>Magnoliopsida</taxon>
        <taxon>eudicotyledons</taxon>
        <taxon>Gunneridae</taxon>
        <taxon>Pentapetalae</taxon>
        <taxon>asterids</taxon>
        <taxon>lamiids</taxon>
        <taxon>Solanales</taxon>
        <taxon>Solanaceae</taxon>
        <taxon>Solanoideae</taxon>
        <taxon>Datureae</taxon>
        <taxon>Datura</taxon>
    </lineage>
</organism>
<proteinExistence type="predicted"/>
<evidence type="ECO:0000256" key="3">
    <source>
        <dbReference type="ARBA" id="ARBA00022737"/>
    </source>
</evidence>
<keyword evidence="5" id="KW-0325">Glycoprotein</keyword>
<sequence>MDQIPSLRMGHQKITYYELLQAENFSESNLVGSGSSILSTKRWCWSTCLMEAWTKIMTLMKIVWDWLKKLNIVGVALAMEYLHHDYTVPIVHCDLKPANVLLDQDLTAHVADFGMQNVGTRRKHCSNQDSGNYWLYCSRIWFRWTNFHQQ</sequence>
<evidence type="ECO:0000256" key="1">
    <source>
        <dbReference type="ARBA" id="ARBA00004370"/>
    </source>
</evidence>
<dbReference type="PANTHER" id="PTHR45974">
    <property type="entry name" value="RECEPTOR-LIKE PROTEIN 55"/>
    <property type="match status" value="1"/>
</dbReference>
<accession>A0ABS8THI6</accession>
<evidence type="ECO:0000259" key="6">
    <source>
        <dbReference type="PROSITE" id="PS50011"/>
    </source>
</evidence>
<evidence type="ECO:0000313" key="7">
    <source>
        <dbReference type="EMBL" id="MCD7470967.1"/>
    </source>
</evidence>
<evidence type="ECO:0000256" key="5">
    <source>
        <dbReference type="ARBA" id="ARBA00023180"/>
    </source>
</evidence>
<evidence type="ECO:0000256" key="2">
    <source>
        <dbReference type="ARBA" id="ARBA00022729"/>
    </source>
</evidence>
<comment type="subcellular location">
    <subcellularLocation>
        <location evidence="1">Membrane</location>
    </subcellularLocation>
</comment>
<dbReference type="Proteomes" id="UP000823775">
    <property type="component" value="Unassembled WGS sequence"/>
</dbReference>
<evidence type="ECO:0000256" key="4">
    <source>
        <dbReference type="ARBA" id="ARBA00023136"/>
    </source>
</evidence>